<dbReference type="InterPro" id="IPR052721">
    <property type="entry name" value="ET_Amicyanin"/>
</dbReference>
<keyword evidence="1" id="KW-0479">Metal-binding</keyword>
<sequence length="123" mass="14110">MQSHKSSVSKYLLLLAVLVCTFVLIAGFKNPDKLLNSNSNATTHTVTIFRMKYHPAQLNVKKGDTVIWINKDFVPHDVTEETTQKWTSKPFNQGEQWSKVVNEDIKYFCNLHKVMKGTITIIK</sequence>
<organism evidence="4 5">
    <name type="scientific">Corallibacter vietnamensis</name>
    <dbReference type="NCBI Taxonomy" id="904130"/>
    <lineage>
        <taxon>Bacteria</taxon>
        <taxon>Pseudomonadati</taxon>
        <taxon>Bacteroidota</taxon>
        <taxon>Flavobacteriia</taxon>
        <taxon>Flavobacteriales</taxon>
        <taxon>Flavobacteriaceae</taxon>
        <taxon>Corallibacter</taxon>
    </lineage>
</organism>
<name>A0ABP7H312_9FLAO</name>
<feature type="domain" description="Blue (type 1) copper" evidence="3">
    <location>
        <begin position="45"/>
        <end position="121"/>
    </location>
</feature>
<dbReference type="Proteomes" id="UP001501456">
    <property type="component" value="Unassembled WGS sequence"/>
</dbReference>
<evidence type="ECO:0000259" key="3">
    <source>
        <dbReference type="Pfam" id="PF00127"/>
    </source>
</evidence>
<dbReference type="InterPro" id="IPR008972">
    <property type="entry name" value="Cupredoxin"/>
</dbReference>
<gene>
    <name evidence="4" type="ORF">GCM10022271_14420</name>
</gene>
<dbReference type="InterPro" id="IPR000923">
    <property type="entry name" value="BlueCu_1"/>
</dbReference>
<dbReference type="Gene3D" id="2.60.40.420">
    <property type="entry name" value="Cupredoxins - blue copper proteins"/>
    <property type="match status" value="1"/>
</dbReference>
<dbReference type="EMBL" id="BAABBI010000001">
    <property type="protein sequence ID" value="GAA3783220.1"/>
    <property type="molecule type" value="Genomic_DNA"/>
</dbReference>
<accession>A0ABP7H312</accession>
<keyword evidence="2" id="KW-0186">Copper</keyword>
<evidence type="ECO:0000256" key="2">
    <source>
        <dbReference type="ARBA" id="ARBA00023008"/>
    </source>
</evidence>
<proteinExistence type="predicted"/>
<dbReference type="PANTHER" id="PTHR36507:SF1">
    <property type="entry name" value="BLL1555 PROTEIN"/>
    <property type="match status" value="1"/>
</dbReference>
<dbReference type="RefSeq" id="WP_344728811.1">
    <property type="nucleotide sequence ID" value="NZ_BAABBI010000001.1"/>
</dbReference>
<evidence type="ECO:0000313" key="4">
    <source>
        <dbReference type="EMBL" id="GAA3783220.1"/>
    </source>
</evidence>
<evidence type="ECO:0000256" key="1">
    <source>
        <dbReference type="ARBA" id="ARBA00022723"/>
    </source>
</evidence>
<dbReference type="SUPFAM" id="SSF49503">
    <property type="entry name" value="Cupredoxins"/>
    <property type="match status" value="1"/>
</dbReference>
<protein>
    <recommendedName>
        <fullName evidence="3">Blue (type 1) copper domain-containing protein</fullName>
    </recommendedName>
</protein>
<dbReference type="Pfam" id="PF00127">
    <property type="entry name" value="Copper-bind"/>
    <property type="match status" value="1"/>
</dbReference>
<comment type="caution">
    <text evidence="4">The sequence shown here is derived from an EMBL/GenBank/DDBJ whole genome shotgun (WGS) entry which is preliminary data.</text>
</comment>
<reference evidence="5" key="1">
    <citation type="journal article" date="2019" name="Int. J. Syst. Evol. Microbiol.">
        <title>The Global Catalogue of Microorganisms (GCM) 10K type strain sequencing project: providing services to taxonomists for standard genome sequencing and annotation.</title>
        <authorList>
            <consortium name="The Broad Institute Genomics Platform"/>
            <consortium name="The Broad Institute Genome Sequencing Center for Infectious Disease"/>
            <person name="Wu L."/>
            <person name="Ma J."/>
        </authorList>
    </citation>
    <scope>NUCLEOTIDE SEQUENCE [LARGE SCALE GENOMIC DNA]</scope>
    <source>
        <strain evidence="5">JCM 17525</strain>
    </source>
</reference>
<keyword evidence="5" id="KW-1185">Reference proteome</keyword>
<evidence type="ECO:0000313" key="5">
    <source>
        <dbReference type="Proteomes" id="UP001501456"/>
    </source>
</evidence>
<dbReference type="PANTHER" id="PTHR36507">
    <property type="entry name" value="BLL1555 PROTEIN"/>
    <property type="match status" value="1"/>
</dbReference>